<protein>
    <submittedName>
        <fullName evidence="1">23979_t:CDS:1</fullName>
    </submittedName>
</protein>
<gene>
    <name evidence="1" type="ORF">RPERSI_LOCUS14979</name>
</gene>
<comment type="caution">
    <text evidence="1">The sequence shown here is derived from an EMBL/GenBank/DDBJ whole genome shotgun (WGS) entry which is preliminary data.</text>
</comment>
<evidence type="ECO:0000313" key="2">
    <source>
        <dbReference type="Proteomes" id="UP000789920"/>
    </source>
</evidence>
<sequence length="225" mass="24940">MVNAQTWLDQNYPANSACIRVEDKENYGKTRDKIVNLDISQQNLESSLYLNISFSNLKKLNCSFNSLIKISLDFLQNLEEIDQSHNQIVGGDLQIPSFFNIKKLNFSYNQISGFALNIPSLTYLDATSNSLKMLDLHNSPNLIELKCSNNPIFNLSLTQSSNLVLFDCLGVRFDKNAMAPTPTSFPSSASTSLFPTMTIYINNSTFLGSTIGLGVYSGISTLCCS</sequence>
<keyword evidence="2" id="KW-1185">Reference proteome</keyword>
<reference evidence="1" key="1">
    <citation type="submission" date="2021-06" db="EMBL/GenBank/DDBJ databases">
        <authorList>
            <person name="Kallberg Y."/>
            <person name="Tangrot J."/>
            <person name="Rosling A."/>
        </authorList>
    </citation>
    <scope>NUCLEOTIDE SEQUENCE</scope>
    <source>
        <strain evidence="1">MA461A</strain>
    </source>
</reference>
<name>A0ACA9QMK2_9GLOM</name>
<dbReference type="EMBL" id="CAJVQC010035313">
    <property type="protein sequence ID" value="CAG8758653.1"/>
    <property type="molecule type" value="Genomic_DNA"/>
</dbReference>
<dbReference type="Proteomes" id="UP000789920">
    <property type="component" value="Unassembled WGS sequence"/>
</dbReference>
<organism evidence="1 2">
    <name type="scientific">Racocetra persica</name>
    <dbReference type="NCBI Taxonomy" id="160502"/>
    <lineage>
        <taxon>Eukaryota</taxon>
        <taxon>Fungi</taxon>
        <taxon>Fungi incertae sedis</taxon>
        <taxon>Mucoromycota</taxon>
        <taxon>Glomeromycotina</taxon>
        <taxon>Glomeromycetes</taxon>
        <taxon>Diversisporales</taxon>
        <taxon>Gigasporaceae</taxon>
        <taxon>Racocetra</taxon>
    </lineage>
</organism>
<evidence type="ECO:0000313" key="1">
    <source>
        <dbReference type="EMBL" id="CAG8758653.1"/>
    </source>
</evidence>
<accession>A0ACA9QMK2</accession>
<proteinExistence type="predicted"/>